<dbReference type="InterPro" id="IPR019080">
    <property type="entry name" value="YqaJ_viral_recombinase"/>
</dbReference>
<sequence>MLLEDLEDLEDILDDITGTESESDKVFSAEEETDIVDTCVQLMTDYVDETPTAVSEPDFHDTMIENVKEVMFMNYDNFFQTNADIEDELEDLIDIAADMFYLHIMPRRSYNDTFEKKLSEKERKRVIERLEVLADVPQATQRTKEWYETRHKLITASNAYKAFEQDSARNQLIYEKCQPLKYDEMEDPEDFEKTAKFELVNTETPMHWGQKYEPVSVMYYENLFSTEISEYGCIQHETYKFLGASPDGIVSNPNMPRFGRMLEIKNIVNRDIDGIPKKEYWIQMQLQMETCDLNECDFLECRFIEYPGYTDFVNDGTFLKSAKDELKGVIMYFSTPEGKPNYVYKPLLIDVDEFESWEEEQQEKYKNLGMSWIKNIYWRLEEVSCVLVLRNRKWFQDNIQTLSDVWDTILKERLTGCQHRAPNKRVKKELPVEESVCLLNLDKLTGKVTLTSTGKTSRSNSIVDGPFFKVRTESMDETKNNITKNDT</sequence>
<proteinExistence type="predicted"/>
<dbReference type="PANTHER" id="PTHR46609">
    <property type="entry name" value="EXONUCLEASE, PHAGE-TYPE/RECB, C-TERMINAL DOMAIN-CONTAINING PROTEIN"/>
    <property type="match status" value="1"/>
</dbReference>
<dbReference type="Pfam" id="PF09588">
    <property type="entry name" value="YqaJ"/>
    <property type="match status" value="1"/>
</dbReference>
<evidence type="ECO:0000313" key="2">
    <source>
        <dbReference type="EMBL" id="QHT82809.1"/>
    </source>
</evidence>
<dbReference type="InterPro" id="IPR011335">
    <property type="entry name" value="Restrct_endonuc-II-like"/>
</dbReference>
<feature type="domain" description="YqaJ viral recombinase" evidence="1">
    <location>
        <begin position="145"/>
        <end position="291"/>
    </location>
</feature>
<dbReference type="Gene3D" id="3.90.320.10">
    <property type="match status" value="1"/>
</dbReference>
<reference evidence="2" key="1">
    <citation type="journal article" date="2020" name="Nature">
        <title>Giant virus diversity and host interactions through global metagenomics.</title>
        <authorList>
            <person name="Schulz F."/>
            <person name="Roux S."/>
            <person name="Paez-Espino D."/>
            <person name="Jungbluth S."/>
            <person name="Walsh D.A."/>
            <person name="Denef V.J."/>
            <person name="McMahon K.D."/>
            <person name="Konstantinidis K.T."/>
            <person name="Eloe-Fadrosh E.A."/>
            <person name="Kyrpides N.C."/>
            <person name="Woyke T."/>
        </authorList>
    </citation>
    <scope>NUCLEOTIDE SEQUENCE</scope>
    <source>
        <strain evidence="2">GVMAG-M-3300023184-165</strain>
    </source>
</reference>
<accession>A0A6C0HQL9</accession>
<organism evidence="2">
    <name type="scientific">viral metagenome</name>
    <dbReference type="NCBI Taxonomy" id="1070528"/>
    <lineage>
        <taxon>unclassified sequences</taxon>
        <taxon>metagenomes</taxon>
        <taxon>organismal metagenomes</taxon>
    </lineage>
</organism>
<protein>
    <recommendedName>
        <fullName evidence="1">YqaJ viral recombinase domain-containing protein</fullName>
    </recommendedName>
</protein>
<dbReference type="EMBL" id="MN740004">
    <property type="protein sequence ID" value="QHT82809.1"/>
    <property type="molecule type" value="Genomic_DNA"/>
</dbReference>
<dbReference type="InterPro" id="IPR011604">
    <property type="entry name" value="PDDEXK-like_dom_sf"/>
</dbReference>
<dbReference type="AlphaFoldDB" id="A0A6C0HQL9"/>
<dbReference type="InterPro" id="IPR051703">
    <property type="entry name" value="NF-kappa-B_Signaling_Reg"/>
</dbReference>
<dbReference type="PANTHER" id="PTHR46609:SF6">
    <property type="entry name" value="EXONUCLEASE, PHAGE-TYPE_RECB, C-TERMINAL DOMAIN-CONTAINING PROTEIN-RELATED"/>
    <property type="match status" value="1"/>
</dbReference>
<dbReference type="SUPFAM" id="SSF52980">
    <property type="entry name" value="Restriction endonuclease-like"/>
    <property type="match status" value="1"/>
</dbReference>
<evidence type="ECO:0000259" key="1">
    <source>
        <dbReference type="Pfam" id="PF09588"/>
    </source>
</evidence>
<name>A0A6C0HQL9_9ZZZZ</name>
<dbReference type="CDD" id="cd22343">
    <property type="entry name" value="PDDEXK_lambda_exonuclease-like"/>
    <property type="match status" value="1"/>
</dbReference>